<comment type="catalytic activity">
    <reaction evidence="12">
        <text>[L-4-(L-arginin-2-N-yl)aspartate](n)-L-aspartate + L-arginine + ATP = [L-4-(L-arginin-2-N-yl)aspartate](n+1) + ADP + phosphate + H(+)</text>
        <dbReference type="Rhea" id="RHEA:23888"/>
        <dbReference type="Rhea" id="RHEA-COMP:13732"/>
        <dbReference type="Rhea" id="RHEA-COMP:13733"/>
        <dbReference type="ChEBI" id="CHEBI:15378"/>
        <dbReference type="ChEBI" id="CHEBI:30616"/>
        <dbReference type="ChEBI" id="CHEBI:32682"/>
        <dbReference type="ChEBI" id="CHEBI:43474"/>
        <dbReference type="ChEBI" id="CHEBI:137986"/>
        <dbReference type="ChEBI" id="CHEBI:137990"/>
        <dbReference type="ChEBI" id="CHEBI:456216"/>
        <dbReference type="EC" id="6.3.2.30"/>
    </reaction>
</comment>
<evidence type="ECO:0000259" key="15">
    <source>
        <dbReference type="PROSITE" id="PS50975"/>
    </source>
</evidence>
<dbReference type="Gene3D" id="3.30.1490.20">
    <property type="entry name" value="ATP-grasp fold, A domain"/>
    <property type="match status" value="1"/>
</dbReference>
<dbReference type="AlphaFoldDB" id="A0A1J0GJ86"/>
<dbReference type="RefSeq" id="WP_071613759.1">
    <property type="nucleotide sequence ID" value="NZ_CP015756.1"/>
</dbReference>
<dbReference type="InterPro" id="IPR018109">
    <property type="entry name" value="Folylpolyglutamate_synth_CS"/>
</dbReference>
<evidence type="ECO:0000256" key="11">
    <source>
        <dbReference type="ARBA" id="ARBA00031353"/>
    </source>
</evidence>
<dbReference type="InterPro" id="IPR013815">
    <property type="entry name" value="ATP_grasp_subdomain_1"/>
</dbReference>
<dbReference type="SUPFAM" id="SSF53623">
    <property type="entry name" value="MurD-like peptide ligases, catalytic domain"/>
    <property type="match status" value="1"/>
</dbReference>
<dbReference type="InterPro" id="IPR011761">
    <property type="entry name" value="ATP-grasp"/>
</dbReference>
<proteinExistence type="inferred from homology"/>
<dbReference type="EMBL" id="CP015756">
    <property type="protein sequence ID" value="APC41466.1"/>
    <property type="molecule type" value="Genomic_DNA"/>
</dbReference>
<gene>
    <name evidence="16" type="ORF">A7L45_15970</name>
</gene>
<keyword evidence="9 14" id="KW-0547">Nucleotide-binding</keyword>
<comment type="catalytic activity">
    <reaction evidence="13">
        <text>[L-4-(L-arginin-2-N-yl)aspartate](n) + L-aspartate + ATP = [L-4-(L-arginin-2-N-yl)aspartate](n)-L-aspartate + ADP + phosphate + H(+)</text>
        <dbReference type="Rhea" id="RHEA:13277"/>
        <dbReference type="Rhea" id="RHEA-COMP:13728"/>
        <dbReference type="Rhea" id="RHEA-COMP:13733"/>
        <dbReference type="ChEBI" id="CHEBI:15378"/>
        <dbReference type="ChEBI" id="CHEBI:29991"/>
        <dbReference type="ChEBI" id="CHEBI:30616"/>
        <dbReference type="ChEBI" id="CHEBI:43474"/>
        <dbReference type="ChEBI" id="CHEBI:137986"/>
        <dbReference type="ChEBI" id="CHEBI:137990"/>
        <dbReference type="ChEBI" id="CHEBI:456216"/>
        <dbReference type="EC" id="6.3.2.29"/>
    </reaction>
</comment>
<evidence type="ECO:0000256" key="9">
    <source>
        <dbReference type="ARBA" id="ARBA00022741"/>
    </source>
</evidence>
<evidence type="ECO:0000256" key="8">
    <source>
        <dbReference type="ARBA" id="ARBA00022598"/>
    </source>
</evidence>
<dbReference type="NCBIfam" id="TIGR02068">
    <property type="entry name" value="cya_phycin_syn"/>
    <property type="match status" value="1"/>
</dbReference>
<dbReference type="Gene3D" id="3.30.470.20">
    <property type="entry name" value="ATP-grasp fold, B domain"/>
    <property type="match status" value="1"/>
</dbReference>
<dbReference type="PANTHER" id="PTHR23135:SF18">
    <property type="entry name" value="CYANOPHYCIN SYNTHETASE"/>
    <property type="match status" value="1"/>
</dbReference>
<reference evidence="17" key="1">
    <citation type="journal article" date="2016" name="Front. Microbiol.">
        <title>Complete Genome Sequence of Clostridium estertheticum DSM 8809, a Microbe Identified in Spoiled Vacuum Packed Beef.</title>
        <authorList>
            <person name="Yu Z."/>
            <person name="Gunn L."/>
            <person name="Brennan E."/>
            <person name="Reid R."/>
            <person name="Wall P.G."/>
            <person name="Gaora O.P."/>
            <person name="Hurley D."/>
            <person name="Bolton D."/>
            <person name="Fanning S."/>
        </authorList>
    </citation>
    <scope>NUCLEOTIDE SEQUENCE [LARGE SCALE GENOMIC DNA]</scope>
    <source>
        <strain evidence="17">DSM 8809</strain>
    </source>
</reference>
<sequence length="874" mass="96803">MKILNYRVFNGRNIYSHKKCIRINLDLEGYSEIPSKEIYGFNKKLVCMLPELNKHRCGIDEDRGFIKRLTEGTYLAHITEHIIIALHNMIGVDICYGKSREISGDNYYIIFQYEYEKTGIEAANIAVDFVNSLINNEDFELDIKLNRLKDILMGEKLGVSTFNICNEARKRGIPILKIGEGSMFQLGYGKYSKIIQATMGSNTSAISVGIAQDKMLTKHLLNMHFLPVADGMKVDSIIDAISCAVDIGYPVVLKPQFGNQGKGVIANIKHERQLSDAYELLSNDYENIIIEKHISGKDYRVCCVYGDIVAVSERIPPYIIGDGVSTIEKLIQDINEDSRRGEGHEKELTKIKIDKGLIEYLKQKKCTLNFILSEKEKLYLKDNANLSTGGFSIDCTDMICDENIEICKRTASAIGLDICGIDVRCVDISRPISEEGVILEVNAAPGIRMHHNPYMGETRNVAGHIVDKLFKDIPTNIPLIAVTGTNGKTTTTRLIAHILTVAGYTVGMTTTSGIYIDGKCVFKGDTTGPKSALAVLMNKNIDAAVLETARGGIIRGGLGYDLADVAVITNITDDHLGIDGINTIEELAKVKALVGEAVKKDGYVVINGDDKMSLSILPRIKGKLIIFSSDKDNKIMIENIKNGGLGIYVDGTSLIIQNNINFVKLIDIKNIGITFKGILKYNIQNAMAACAAAVGLGIGYDIIKQGLKTFYCNEEQNPGRFNTYLIDNVMVILDYGHNIDGYRCVLEGLKNIKHNKIIGIIGVPGDRSDTNILDVGKCAGKNFDYIYIKEDKDRRGRGKGKVADLLEEGALKSNFNIINIKKVLDEKEAFIEALSIAEPGDIVIVFFEEYEPLIEIIKSKIHKTEYETKLLAKN</sequence>
<dbReference type="Proteomes" id="UP000182569">
    <property type="component" value="Chromosome"/>
</dbReference>
<evidence type="ECO:0000313" key="16">
    <source>
        <dbReference type="EMBL" id="APC41466.1"/>
    </source>
</evidence>
<name>A0A1J0GJ86_9CLOT</name>
<dbReference type="Pfam" id="PF02875">
    <property type="entry name" value="Mur_ligase_C"/>
    <property type="match status" value="1"/>
</dbReference>
<dbReference type="GO" id="GO:0004326">
    <property type="term" value="F:tetrahydrofolylpolyglutamate synthase activity"/>
    <property type="evidence" value="ECO:0007669"/>
    <property type="project" value="InterPro"/>
</dbReference>
<keyword evidence="8" id="KW-0436">Ligase</keyword>
<evidence type="ECO:0000256" key="13">
    <source>
        <dbReference type="ARBA" id="ARBA00048425"/>
    </source>
</evidence>
<dbReference type="GO" id="GO:0005524">
    <property type="term" value="F:ATP binding"/>
    <property type="evidence" value="ECO:0007669"/>
    <property type="project" value="UniProtKB-UniRule"/>
</dbReference>
<dbReference type="PROSITE" id="PS01011">
    <property type="entry name" value="FOLYLPOLYGLU_SYNT_1"/>
    <property type="match status" value="1"/>
</dbReference>
<evidence type="ECO:0000256" key="2">
    <source>
        <dbReference type="ARBA" id="ARBA00004752"/>
    </source>
</evidence>
<dbReference type="InterPro" id="IPR005479">
    <property type="entry name" value="CPAse_ATP-bd"/>
</dbReference>
<evidence type="ECO:0000256" key="6">
    <source>
        <dbReference type="ARBA" id="ARBA00013005"/>
    </source>
</evidence>
<evidence type="ECO:0000256" key="4">
    <source>
        <dbReference type="ARBA" id="ARBA00011738"/>
    </source>
</evidence>
<dbReference type="InterPro" id="IPR013221">
    <property type="entry name" value="Mur_ligase_cen"/>
</dbReference>
<dbReference type="PANTHER" id="PTHR23135">
    <property type="entry name" value="MUR LIGASE FAMILY MEMBER"/>
    <property type="match status" value="1"/>
</dbReference>
<comment type="function">
    <text evidence="1">Catalyzes the ATP-dependent polymerization of arginine and aspartate to multi-L-arginyl-poly-L-aspartic acid (cyanophycin; a water-insoluble reserve polymer).</text>
</comment>
<dbReference type="SUPFAM" id="SSF56059">
    <property type="entry name" value="Glutathione synthetase ATP-binding domain-like"/>
    <property type="match status" value="1"/>
</dbReference>
<evidence type="ECO:0000256" key="12">
    <source>
        <dbReference type="ARBA" id="ARBA00048094"/>
    </source>
</evidence>
<evidence type="ECO:0000256" key="1">
    <source>
        <dbReference type="ARBA" id="ARBA00003184"/>
    </source>
</evidence>
<accession>A0A1J0GJ86</accession>
<dbReference type="Pfam" id="PF18921">
    <property type="entry name" value="Cyanophycin_syn"/>
    <property type="match status" value="1"/>
</dbReference>
<dbReference type="SUPFAM" id="SSF53244">
    <property type="entry name" value="MurD-like peptide ligases, peptide-binding domain"/>
    <property type="match status" value="1"/>
</dbReference>
<organism evidence="16 17">
    <name type="scientific">Clostridium estertheticum subsp. estertheticum</name>
    <dbReference type="NCBI Taxonomy" id="1552"/>
    <lineage>
        <taxon>Bacteria</taxon>
        <taxon>Bacillati</taxon>
        <taxon>Bacillota</taxon>
        <taxon>Clostridia</taxon>
        <taxon>Eubacteriales</taxon>
        <taxon>Clostridiaceae</taxon>
        <taxon>Clostridium</taxon>
    </lineage>
</organism>
<comment type="pathway">
    <text evidence="2">Cell wall biogenesis; peptidoglycan biosynthesis.</text>
</comment>
<dbReference type="EC" id="6.3.2.30" evidence="5"/>
<feature type="domain" description="ATP-grasp" evidence="15">
    <location>
        <begin position="218"/>
        <end position="470"/>
    </location>
</feature>
<dbReference type="GO" id="GO:0071161">
    <property type="term" value="F:cyanophycin synthetase activity (L-arginine-adding)"/>
    <property type="evidence" value="ECO:0007669"/>
    <property type="project" value="UniProtKB-EC"/>
</dbReference>
<dbReference type="Gene3D" id="3.40.1190.10">
    <property type="entry name" value="Mur-like, catalytic domain"/>
    <property type="match status" value="1"/>
</dbReference>
<evidence type="ECO:0000313" key="17">
    <source>
        <dbReference type="Proteomes" id="UP000182569"/>
    </source>
</evidence>
<evidence type="ECO:0000256" key="14">
    <source>
        <dbReference type="PROSITE-ProRule" id="PRU00409"/>
    </source>
</evidence>
<keyword evidence="10 14" id="KW-0067">ATP-binding</keyword>
<dbReference type="Pfam" id="PF02786">
    <property type="entry name" value="CPSase_L_D2"/>
    <property type="match status" value="1"/>
</dbReference>
<comment type="subunit">
    <text evidence="4">Homodimer.</text>
</comment>
<evidence type="ECO:0000256" key="10">
    <source>
        <dbReference type="ARBA" id="ARBA00022840"/>
    </source>
</evidence>
<dbReference type="KEGG" id="ceu:A7L45_15970"/>
<keyword evidence="17" id="KW-1185">Reference proteome</keyword>
<dbReference type="GO" id="GO:0046872">
    <property type="term" value="F:metal ion binding"/>
    <property type="evidence" value="ECO:0007669"/>
    <property type="project" value="InterPro"/>
</dbReference>
<comment type="similarity">
    <text evidence="3">In the C-terminal section; belongs to the MurCDEF family.</text>
</comment>
<dbReference type="InterPro" id="IPR036565">
    <property type="entry name" value="Mur-like_cat_sf"/>
</dbReference>
<protein>
    <recommendedName>
        <fullName evidence="7">Cyanophycin synthetase</fullName>
        <ecNumber evidence="6">6.3.2.29</ecNumber>
        <ecNumber evidence="5">6.3.2.30</ecNumber>
    </recommendedName>
    <alternativeName>
        <fullName evidence="11">Cyanophycin synthase</fullName>
    </alternativeName>
</protein>
<dbReference type="EC" id="6.3.2.29" evidence="6"/>
<dbReference type="STRING" id="1552.A7L45_15970"/>
<dbReference type="GO" id="GO:0071160">
    <property type="term" value="F:cyanophycin synthetase activity (L-aspartate-adding)"/>
    <property type="evidence" value="ECO:0007669"/>
    <property type="project" value="UniProtKB-EC"/>
</dbReference>
<dbReference type="InterPro" id="IPR004101">
    <property type="entry name" value="Mur_ligase_C"/>
</dbReference>
<dbReference type="OrthoDB" id="9803907at2"/>
<dbReference type="NCBIfam" id="NF010623">
    <property type="entry name" value="PRK14016.1"/>
    <property type="match status" value="1"/>
</dbReference>
<evidence type="ECO:0000256" key="5">
    <source>
        <dbReference type="ARBA" id="ARBA00012968"/>
    </source>
</evidence>
<evidence type="ECO:0000256" key="3">
    <source>
        <dbReference type="ARBA" id="ARBA00009060"/>
    </source>
</evidence>
<dbReference type="PROSITE" id="PS50975">
    <property type="entry name" value="ATP_GRASP"/>
    <property type="match status" value="1"/>
</dbReference>
<dbReference type="InterPro" id="IPR011810">
    <property type="entry name" value="Cya_phycin_syn"/>
</dbReference>
<dbReference type="Gene3D" id="3.90.190.20">
    <property type="entry name" value="Mur ligase, C-terminal domain"/>
    <property type="match status" value="1"/>
</dbReference>
<dbReference type="InterPro" id="IPR036615">
    <property type="entry name" value="Mur_ligase_C_dom_sf"/>
</dbReference>
<dbReference type="Pfam" id="PF08245">
    <property type="entry name" value="Mur_ligase_M"/>
    <property type="match status" value="1"/>
</dbReference>
<dbReference type="InterPro" id="IPR044019">
    <property type="entry name" value="Cyanophycin_syn_N"/>
</dbReference>
<evidence type="ECO:0000256" key="7">
    <source>
        <dbReference type="ARBA" id="ARBA00022036"/>
    </source>
</evidence>